<dbReference type="EMBL" id="QCXQ01000003">
    <property type="protein sequence ID" value="PWF99757.1"/>
    <property type="molecule type" value="Genomic_DNA"/>
</dbReference>
<evidence type="ECO:0008006" key="3">
    <source>
        <dbReference type="Google" id="ProtNLM"/>
    </source>
</evidence>
<protein>
    <recommendedName>
        <fullName evidence="3">DUF2187 domain-containing protein</fullName>
    </recommendedName>
</protein>
<evidence type="ECO:0000313" key="2">
    <source>
        <dbReference type="Proteomes" id="UP000245080"/>
    </source>
</evidence>
<dbReference type="Proteomes" id="UP000245080">
    <property type="component" value="Unassembled WGS sequence"/>
</dbReference>
<name>A0A2V1MZ43_9LACO</name>
<evidence type="ECO:0000313" key="1">
    <source>
        <dbReference type="EMBL" id="PWF99757.1"/>
    </source>
</evidence>
<keyword evidence="2" id="KW-1185">Reference proteome</keyword>
<comment type="caution">
    <text evidence="1">The sequence shown here is derived from an EMBL/GenBank/DDBJ whole genome shotgun (WGS) entry which is preliminary data.</text>
</comment>
<dbReference type="RefSeq" id="WP_109250612.1">
    <property type="nucleotide sequence ID" value="NZ_QCXQ01000003.1"/>
</dbReference>
<proteinExistence type="predicted"/>
<reference evidence="1 2" key="1">
    <citation type="journal article" date="2018" name="Int. J. Syst. Evol. Microbiol.">
        <title>Lactobacillus bambusae sp. nov., isolated from a traditional fermented Ma-bamboo shoots of Taiwan.</title>
        <authorList>
            <person name="Wang L.-T."/>
        </authorList>
    </citation>
    <scope>NUCLEOTIDE SEQUENCE [LARGE SCALE GENOMIC DNA]</scope>
    <source>
        <strain evidence="1 2">BS-W1</strain>
    </source>
</reference>
<sequence>MTFQINDRVYCEKTELFSTAFYGLVTKLYEHSALIKVEPEQLIKKETDKIESFDDLVVIRQTELQLVDESGSTIDRPDIEIEAQAE</sequence>
<gene>
    <name evidence="1" type="ORF">DCM90_06765</name>
</gene>
<dbReference type="AlphaFoldDB" id="A0A2V1MZ43"/>
<dbReference type="OrthoDB" id="2299322at2"/>
<organism evidence="1 2">
    <name type="scientific">Levilactobacillus bambusae</name>
    <dbReference type="NCBI Taxonomy" id="2024736"/>
    <lineage>
        <taxon>Bacteria</taxon>
        <taxon>Bacillati</taxon>
        <taxon>Bacillota</taxon>
        <taxon>Bacilli</taxon>
        <taxon>Lactobacillales</taxon>
        <taxon>Lactobacillaceae</taxon>
        <taxon>Levilactobacillus</taxon>
    </lineage>
</organism>
<accession>A0A2V1MZ43</accession>